<keyword evidence="7" id="KW-1185">Reference proteome</keyword>
<dbReference type="OrthoDB" id="9809557at2"/>
<dbReference type="SUPFAM" id="SSF88946">
    <property type="entry name" value="Sigma2 domain of RNA polymerase sigma factors"/>
    <property type="match status" value="1"/>
</dbReference>
<gene>
    <name evidence="6" type="ORF">FTV88_2863</name>
</gene>
<dbReference type="NCBIfam" id="TIGR02937">
    <property type="entry name" value="sigma70-ECF"/>
    <property type="match status" value="1"/>
</dbReference>
<dbReference type="InterPro" id="IPR000943">
    <property type="entry name" value="RNA_pol_sigma70"/>
</dbReference>
<keyword evidence="3" id="KW-0238">DNA-binding</keyword>
<dbReference type="InterPro" id="IPR007627">
    <property type="entry name" value="RNA_pol_sigma70_r2"/>
</dbReference>
<dbReference type="InterPro" id="IPR013325">
    <property type="entry name" value="RNA_pol_sigma_r2"/>
</dbReference>
<keyword evidence="4" id="KW-0804">Transcription</keyword>
<evidence type="ECO:0000256" key="3">
    <source>
        <dbReference type="ARBA" id="ARBA00023125"/>
    </source>
</evidence>
<organism evidence="6 7">
    <name type="scientific">Heliorestis convoluta</name>
    <dbReference type="NCBI Taxonomy" id="356322"/>
    <lineage>
        <taxon>Bacteria</taxon>
        <taxon>Bacillati</taxon>
        <taxon>Bacillota</taxon>
        <taxon>Clostridia</taxon>
        <taxon>Eubacteriales</taxon>
        <taxon>Heliobacteriaceae</taxon>
        <taxon>Heliorestis</taxon>
    </lineage>
</organism>
<dbReference type="GO" id="GO:0016987">
    <property type="term" value="F:sigma factor activity"/>
    <property type="evidence" value="ECO:0007669"/>
    <property type="project" value="UniProtKB-KW"/>
</dbReference>
<sequence>MIDVVGALILPFIKGVTALMSYISNNAFPHPLNEKEERMYLQKLAEGDGEARNKLIEHNLRLVAHVCKKFDGTGENNDDLISIGTIGLIKAINTFKADKGTKLATYAARCIENEIFITIVCVKTWKKRTISSMII</sequence>
<evidence type="ECO:0000256" key="4">
    <source>
        <dbReference type="ARBA" id="ARBA00023163"/>
    </source>
</evidence>
<dbReference type="PANTHER" id="PTHR30376">
    <property type="entry name" value="SIGMA FACTOR RPOH HEAT SHOCK RELATED"/>
    <property type="match status" value="1"/>
</dbReference>
<evidence type="ECO:0000313" key="6">
    <source>
        <dbReference type="EMBL" id="QGG48952.1"/>
    </source>
</evidence>
<dbReference type="PROSITE" id="PS00715">
    <property type="entry name" value="SIGMA70_1"/>
    <property type="match status" value="1"/>
</dbReference>
<dbReference type="GO" id="GO:0003677">
    <property type="term" value="F:DNA binding"/>
    <property type="evidence" value="ECO:0007669"/>
    <property type="project" value="UniProtKB-KW"/>
</dbReference>
<dbReference type="KEGG" id="hcv:FTV88_2863"/>
<dbReference type="PANTHER" id="PTHR30376:SF3">
    <property type="entry name" value="RNA POLYMERASE SIGMA FACTOR RPOH"/>
    <property type="match status" value="1"/>
</dbReference>
<proteinExistence type="predicted"/>
<dbReference type="InterPro" id="IPR014284">
    <property type="entry name" value="RNA_pol_sigma-70_dom"/>
</dbReference>
<evidence type="ECO:0000259" key="5">
    <source>
        <dbReference type="PROSITE" id="PS00715"/>
    </source>
</evidence>
<dbReference type="Proteomes" id="UP000366051">
    <property type="component" value="Chromosome"/>
</dbReference>
<dbReference type="GO" id="GO:0006352">
    <property type="term" value="P:DNA-templated transcription initiation"/>
    <property type="evidence" value="ECO:0007669"/>
    <property type="project" value="InterPro"/>
</dbReference>
<protein>
    <submittedName>
        <fullName evidence="6">RNA polymerase sigma-K factor</fullName>
    </submittedName>
</protein>
<keyword evidence="1" id="KW-0805">Transcription regulation</keyword>
<name>A0A5Q2N6F6_9FIRM</name>
<accession>A0A5Q2N6F6</accession>
<dbReference type="EMBL" id="CP045875">
    <property type="protein sequence ID" value="QGG48952.1"/>
    <property type="molecule type" value="Genomic_DNA"/>
</dbReference>
<dbReference type="InterPro" id="IPR050813">
    <property type="entry name" value="Sigma-70_Factor"/>
</dbReference>
<dbReference type="AlphaFoldDB" id="A0A5Q2N6F6"/>
<keyword evidence="2" id="KW-0731">Sigma factor</keyword>
<reference evidence="7" key="1">
    <citation type="submission" date="2019-11" db="EMBL/GenBank/DDBJ databases">
        <title>Genome sequence of Heliorestis convoluta strain HH, an alkaliphilic and minimalistic phototrophic bacterium from a soda lake in Egypt.</title>
        <authorList>
            <person name="Dewey E.D."/>
            <person name="Stokes L.M."/>
            <person name="Burchell B.M."/>
            <person name="Shaffer K.N."/>
            <person name="Huntington A.M."/>
            <person name="Baker J.M."/>
            <person name="Nadendla S."/>
            <person name="Giglio M.G."/>
            <person name="Touchman J.W."/>
            <person name="Blankenship R.E."/>
            <person name="Madigan M.T."/>
            <person name="Sattley W.M."/>
        </authorList>
    </citation>
    <scope>NUCLEOTIDE SEQUENCE [LARGE SCALE GENOMIC DNA]</scope>
    <source>
        <strain evidence="7">HH</strain>
    </source>
</reference>
<evidence type="ECO:0000256" key="1">
    <source>
        <dbReference type="ARBA" id="ARBA00023015"/>
    </source>
</evidence>
<evidence type="ECO:0000256" key="2">
    <source>
        <dbReference type="ARBA" id="ARBA00023082"/>
    </source>
</evidence>
<evidence type="ECO:0000313" key="7">
    <source>
        <dbReference type="Proteomes" id="UP000366051"/>
    </source>
</evidence>
<feature type="domain" description="RNA polymerase sigma-70" evidence="5">
    <location>
        <begin position="79"/>
        <end position="92"/>
    </location>
</feature>
<dbReference type="Pfam" id="PF04542">
    <property type="entry name" value="Sigma70_r2"/>
    <property type="match status" value="1"/>
</dbReference>
<dbReference type="Gene3D" id="1.20.120.1810">
    <property type="match status" value="1"/>
</dbReference>